<dbReference type="Gene3D" id="1.25.40.10">
    <property type="entry name" value="Tetratricopeptide repeat domain"/>
    <property type="match status" value="1"/>
</dbReference>
<protein>
    <submittedName>
        <fullName evidence="2">Uncharacterized protein</fullName>
    </submittedName>
</protein>
<dbReference type="InterPro" id="IPR019734">
    <property type="entry name" value="TPR_rpt"/>
</dbReference>
<evidence type="ECO:0000313" key="2">
    <source>
        <dbReference type="EMBL" id="KAK6620409.1"/>
    </source>
</evidence>
<dbReference type="InterPro" id="IPR043195">
    <property type="entry name" value="TTC12"/>
</dbReference>
<organism evidence="2 3">
    <name type="scientific">Polyplax serrata</name>
    <name type="common">Common mouse louse</name>
    <dbReference type="NCBI Taxonomy" id="468196"/>
    <lineage>
        <taxon>Eukaryota</taxon>
        <taxon>Metazoa</taxon>
        <taxon>Ecdysozoa</taxon>
        <taxon>Arthropoda</taxon>
        <taxon>Hexapoda</taxon>
        <taxon>Insecta</taxon>
        <taxon>Pterygota</taxon>
        <taxon>Neoptera</taxon>
        <taxon>Paraneoptera</taxon>
        <taxon>Psocodea</taxon>
        <taxon>Troctomorpha</taxon>
        <taxon>Phthiraptera</taxon>
        <taxon>Anoplura</taxon>
        <taxon>Polyplacidae</taxon>
        <taxon>Polyplax</taxon>
    </lineage>
</organism>
<gene>
    <name evidence="2" type="ORF">RUM44_006810</name>
</gene>
<dbReference type="Pfam" id="PF13424">
    <property type="entry name" value="TPR_12"/>
    <property type="match status" value="1"/>
</dbReference>
<dbReference type="PROSITE" id="PS50005">
    <property type="entry name" value="TPR"/>
    <property type="match status" value="1"/>
</dbReference>
<feature type="repeat" description="TPR" evidence="1">
    <location>
        <begin position="149"/>
        <end position="182"/>
    </location>
</feature>
<keyword evidence="3" id="KW-1185">Reference proteome</keyword>
<dbReference type="PANTHER" id="PTHR46540:SF1">
    <property type="entry name" value="TETRATRICOPEPTIDE REPEAT PROTEIN 12"/>
    <property type="match status" value="1"/>
</dbReference>
<dbReference type="InterPro" id="IPR011990">
    <property type="entry name" value="TPR-like_helical_dom_sf"/>
</dbReference>
<proteinExistence type="predicted"/>
<keyword evidence="1" id="KW-0802">TPR repeat</keyword>
<evidence type="ECO:0000313" key="3">
    <source>
        <dbReference type="Proteomes" id="UP001359485"/>
    </source>
</evidence>
<dbReference type="Proteomes" id="UP001359485">
    <property type="component" value="Unassembled WGS sequence"/>
</dbReference>
<sequence>MDLYEGAFEKIKDVESKRENPDLDDFEEFMRKVEEVNKMVHALTSSNKAEYEEASKKASAWLKNQKKGKSDDKELLEEIINEPTDGGNHKKKINKTVINENALKDEKTEESTGLDNLNCNEMSQEAFMKSVEEDAKKRSEDRRQRKAESDVIKAEASKMFAAKDYEKALDLYNKAIEVRKDSYVLYNNRALTLLNLGLNNRALNDCETALKLNETNFKAAALKAKAYFQLGEDEKKNEWMEEVRKMFPDRVKEMEEYEASWSEETE</sequence>
<reference evidence="2 3" key="1">
    <citation type="submission" date="2023-09" db="EMBL/GenBank/DDBJ databases">
        <title>Genomes of two closely related lineages of the louse Polyplax serrata with different host specificities.</title>
        <authorList>
            <person name="Martinu J."/>
            <person name="Tarabai H."/>
            <person name="Stefka J."/>
            <person name="Hypsa V."/>
        </authorList>
    </citation>
    <scope>NUCLEOTIDE SEQUENCE [LARGE SCALE GENOMIC DNA]</scope>
    <source>
        <strain evidence="2">98ZLc_SE</strain>
    </source>
</reference>
<comment type="caution">
    <text evidence="2">The sequence shown here is derived from an EMBL/GenBank/DDBJ whole genome shotgun (WGS) entry which is preliminary data.</text>
</comment>
<dbReference type="EMBL" id="JAWJWF010000048">
    <property type="protein sequence ID" value="KAK6620409.1"/>
    <property type="molecule type" value="Genomic_DNA"/>
</dbReference>
<dbReference type="SUPFAM" id="SSF48452">
    <property type="entry name" value="TPR-like"/>
    <property type="match status" value="1"/>
</dbReference>
<dbReference type="SMART" id="SM00028">
    <property type="entry name" value="TPR"/>
    <property type="match status" value="2"/>
</dbReference>
<accession>A0ABR1AJ70</accession>
<dbReference type="PANTHER" id="PTHR46540">
    <property type="entry name" value="TETRATRICOPEPTIDE REPEAT PROTEIN 12"/>
    <property type="match status" value="1"/>
</dbReference>
<name>A0ABR1AJ70_POLSC</name>
<evidence type="ECO:0000256" key="1">
    <source>
        <dbReference type="PROSITE-ProRule" id="PRU00339"/>
    </source>
</evidence>